<feature type="compositionally biased region" description="Basic and acidic residues" evidence="1">
    <location>
        <begin position="126"/>
        <end position="137"/>
    </location>
</feature>
<proteinExistence type="predicted"/>
<sequence length="221" mass="25450">MIFFCETPSNQIPFLKDVFSENIIAKAFRLEIWVEMARAEMTGRSRPIENRGMTMYSFPYGAHGVAYFERGRRGQIKTGIHLHSPFSLAVQAGWSGLFPPRYHKDHCPATARGYLRSPTEQNGSNSRERRDKKREGSAETQVPLPELPEPEVEVEGLLSEKKRQMIRTVVALAEQGAYREDWGNEEFDDLAHRLHLSLNQLPNHLPNRIINRIHLNLINFL</sequence>
<keyword evidence="3" id="KW-1185">Reference proteome</keyword>
<dbReference type="EMBL" id="OX465086">
    <property type="protein sequence ID" value="CAI9265343.1"/>
    <property type="molecule type" value="Genomic_DNA"/>
</dbReference>
<protein>
    <submittedName>
        <fullName evidence="2">Uncharacterized protein</fullName>
    </submittedName>
</protein>
<dbReference type="AlphaFoldDB" id="A0AA35VAM3"/>
<reference evidence="2" key="1">
    <citation type="submission" date="2023-04" db="EMBL/GenBank/DDBJ databases">
        <authorList>
            <person name="Vijverberg K."/>
            <person name="Xiong W."/>
            <person name="Schranz E."/>
        </authorList>
    </citation>
    <scope>NUCLEOTIDE SEQUENCE</scope>
</reference>
<organism evidence="2 3">
    <name type="scientific">Lactuca saligna</name>
    <name type="common">Willowleaf lettuce</name>
    <dbReference type="NCBI Taxonomy" id="75948"/>
    <lineage>
        <taxon>Eukaryota</taxon>
        <taxon>Viridiplantae</taxon>
        <taxon>Streptophyta</taxon>
        <taxon>Embryophyta</taxon>
        <taxon>Tracheophyta</taxon>
        <taxon>Spermatophyta</taxon>
        <taxon>Magnoliopsida</taxon>
        <taxon>eudicotyledons</taxon>
        <taxon>Gunneridae</taxon>
        <taxon>Pentapetalae</taxon>
        <taxon>asterids</taxon>
        <taxon>campanulids</taxon>
        <taxon>Asterales</taxon>
        <taxon>Asteraceae</taxon>
        <taxon>Cichorioideae</taxon>
        <taxon>Cichorieae</taxon>
        <taxon>Lactucinae</taxon>
        <taxon>Lactuca</taxon>
    </lineage>
</organism>
<evidence type="ECO:0000256" key="1">
    <source>
        <dbReference type="SAM" id="MobiDB-lite"/>
    </source>
</evidence>
<gene>
    <name evidence="2" type="ORF">LSALG_LOCUS5950</name>
</gene>
<evidence type="ECO:0000313" key="3">
    <source>
        <dbReference type="Proteomes" id="UP001177003"/>
    </source>
</evidence>
<feature type="region of interest" description="Disordered" evidence="1">
    <location>
        <begin position="109"/>
        <end position="152"/>
    </location>
</feature>
<accession>A0AA35VAM3</accession>
<dbReference type="Proteomes" id="UP001177003">
    <property type="component" value="Chromosome 0"/>
</dbReference>
<evidence type="ECO:0000313" key="2">
    <source>
        <dbReference type="EMBL" id="CAI9265343.1"/>
    </source>
</evidence>
<name>A0AA35VAM3_LACSI</name>